<dbReference type="AlphaFoldDB" id="A0A1T3CVB2"/>
<organism evidence="2 3">
    <name type="scientific">Trichoderma guizhouense</name>
    <dbReference type="NCBI Taxonomy" id="1491466"/>
    <lineage>
        <taxon>Eukaryota</taxon>
        <taxon>Fungi</taxon>
        <taxon>Dikarya</taxon>
        <taxon>Ascomycota</taxon>
        <taxon>Pezizomycotina</taxon>
        <taxon>Sordariomycetes</taxon>
        <taxon>Hypocreomycetidae</taxon>
        <taxon>Hypocreales</taxon>
        <taxon>Hypocreaceae</taxon>
        <taxon>Trichoderma</taxon>
    </lineage>
</organism>
<comment type="caution">
    <text evidence="2">The sequence shown here is derived from an EMBL/GenBank/DDBJ whole genome shotgun (WGS) entry which is preliminary data.</text>
</comment>
<dbReference type="Proteomes" id="UP000191004">
    <property type="component" value="Unassembled WGS sequence"/>
</dbReference>
<accession>A0A1T3CVB2</accession>
<evidence type="ECO:0000313" key="3">
    <source>
        <dbReference type="Proteomes" id="UP000191004"/>
    </source>
</evidence>
<reference evidence="2 3" key="1">
    <citation type="submission" date="2016-04" db="EMBL/GenBank/DDBJ databases">
        <title>Multiple horizontal gene transfer events from other fungi enriched the ability of the initially mycotrophic fungus Trichoderma (Ascomycota) to feed on dead plant biomass.</title>
        <authorList>
            <person name="Atanasova L."/>
            <person name="Chenthamara K."/>
            <person name="Zhang J."/>
            <person name="Grujic M."/>
            <person name="Henrissat B."/>
            <person name="Kuo A."/>
            <person name="Aertz A."/>
            <person name="Salamov A."/>
            <person name="Lipzen A."/>
            <person name="Labutti K."/>
            <person name="Barry K."/>
            <person name="Miao Y."/>
            <person name="Rahimi M.J."/>
            <person name="Shen Q."/>
            <person name="Grigoriev I.V."/>
            <person name="Kubicek C.P."/>
            <person name="Druzhinina I.S."/>
        </authorList>
    </citation>
    <scope>NUCLEOTIDE SEQUENCE [LARGE SCALE GENOMIC DNA]</scope>
    <source>
        <strain evidence="2 3">NJAU 4742</strain>
    </source>
</reference>
<sequence>MRGGYGAWKQSGPSCPRLLELIRNCSRPKKPVAETRGKPDKADVDFSVALLTSSEQHAVRIEDSKVFARSVALAVAHDRARSSQTSRPGSLLATNNKDDRRKRLQTLSCL</sequence>
<feature type="region of interest" description="Disordered" evidence="1">
    <location>
        <begin position="77"/>
        <end position="98"/>
    </location>
</feature>
<evidence type="ECO:0000256" key="1">
    <source>
        <dbReference type="SAM" id="MobiDB-lite"/>
    </source>
</evidence>
<proteinExistence type="predicted"/>
<keyword evidence="3" id="KW-1185">Reference proteome</keyword>
<protein>
    <submittedName>
        <fullName evidence="2">Uncharacterized protein</fullName>
    </submittedName>
</protein>
<gene>
    <name evidence="2" type="ORF">A0O28_0091560</name>
</gene>
<evidence type="ECO:0000313" key="2">
    <source>
        <dbReference type="EMBL" id="OPB45018.1"/>
    </source>
</evidence>
<dbReference type="OrthoDB" id="10636824at2759"/>
<feature type="compositionally biased region" description="Polar residues" evidence="1">
    <location>
        <begin position="82"/>
        <end position="95"/>
    </location>
</feature>
<name>A0A1T3CVB2_9HYPO</name>
<dbReference type="EMBL" id="LVVK01000006">
    <property type="protein sequence ID" value="OPB45018.1"/>
    <property type="molecule type" value="Genomic_DNA"/>
</dbReference>